<accession>A0A1E7K1E9</accession>
<dbReference type="PATRIC" id="fig|943816.4.peg.858"/>
<evidence type="ECO:0000259" key="1">
    <source>
        <dbReference type="SMART" id="SM00347"/>
    </source>
</evidence>
<dbReference type="Gene3D" id="1.10.10.10">
    <property type="entry name" value="Winged helix-like DNA-binding domain superfamily/Winged helix DNA-binding domain"/>
    <property type="match status" value="1"/>
</dbReference>
<dbReference type="PANTHER" id="PTHR37318:SF1">
    <property type="entry name" value="BSL7504 PROTEIN"/>
    <property type="match status" value="1"/>
</dbReference>
<dbReference type="Pfam" id="PF13601">
    <property type="entry name" value="HTH_34"/>
    <property type="match status" value="1"/>
</dbReference>
<evidence type="ECO:0000313" key="3">
    <source>
        <dbReference type="Proteomes" id="UP000175829"/>
    </source>
</evidence>
<dbReference type="InterPro" id="IPR027395">
    <property type="entry name" value="WH_DNA-bd_dom"/>
</dbReference>
<gene>
    <name evidence="2" type="ORF">AN217_07420</name>
</gene>
<feature type="domain" description="HTH marR-type" evidence="1">
    <location>
        <begin position="10"/>
        <end position="106"/>
    </location>
</feature>
<comment type="caution">
    <text evidence="2">The sequence shown here is derived from an EMBL/GenBank/DDBJ whole genome shotgun (WGS) entry which is preliminary data.</text>
</comment>
<dbReference type="Proteomes" id="UP000175829">
    <property type="component" value="Unassembled WGS sequence"/>
</dbReference>
<dbReference type="InterPro" id="IPR036390">
    <property type="entry name" value="WH_DNA-bd_sf"/>
</dbReference>
<protein>
    <submittedName>
        <fullName evidence="2">ArsR family transcriptional regulator</fullName>
    </submittedName>
</protein>
<dbReference type="GO" id="GO:0003700">
    <property type="term" value="F:DNA-binding transcription factor activity"/>
    <property type="evidence" value="ECO:0007669"/>
    <property type="project" value="InterPro"/>
</dbReference>
<sequence length="113" mass="12474">MSSTARHPRHRLEPLLQSPVRFSVLAALATAERLEFRFVRDVVEVSDSALSKQSAALEEAGLVEVEKGYLGKRPRTWLKATPKGRRIFQEHCEGLQAIARGPEAEPPADSGGR</sequence>
<dbReference type="PANTHER" id="PTHR37318">
    <property type="entry name" value="BSL7504 PROTEIN"/>
    <property type="match status" value="1"/>
</dbReference>
<dbReference type="RefSeq" id="WP_019358898.1">
    <property type="nucleotide sequence ID" value="NZ_LJGV01000022.1"/>
</dbReference>
<reference evidence="2 3" key="1">
    <citation type="journal article" date="2016" name="Front. Microbiol.">
        <title>Comparative Genomics Analysis of Streptomyces Species Reveals Their Adaptation to the Marine Environment and Their Diversity at the Genomic Level.</title>
        <authorList>
            <person name="Tian X."/>
            <person name="Zhang Z."/>
            <person name="Yang T."/>
            <person name="Chen M."/>
            <person name="Li J."/>
            <person name="Chen F."/>
            <person name="Yang J."/>
            <person name="Li W."/>
            <person name="Zhang B."/>
            <person name="Zhang Z."/>
            <person name="Wu J."/>
            <person name="Zhang C."/>
            <person name="Long L."/>
            <person name="Xiao J."/>
        </authorList>
    </citation>
    <scope>NUCLEOTIDE SEQUENCE [LARGE SCALE GENOMIC DNA]</scope>
    <source>
        <strain evidence="2 3">SCSIO M10379</strain>
    </source>
</reference>
<organism evidence="2 3">
    <name type="scientific">Streptomyces qinglanensis</name>
    <dbReference type="NCBI Taxonomy" id="943816"/>
    <lineage>
        <taxon>Bacteria</taxon>
        <taxon>Bacillati</taxon>
        <taxon>Actinomycetota</taxon>
        <taxon>Actinomycetes</taxon>
        <taxon>Kitasatosporales</taxon>
        <taxon>Streptomycetaceae</taxon>
        <taxon>Streptomyces</taxon>
    </lineage>
</organism>
<name>A0A1E7K1E9_9ACTN</name>
<dbReference type="InterPro" id="IPR036388">
    <property type="entry name" value="WH-like_DNA-bd_sf"/>
</dbReference>
<evidence type="ECO:0000313" key="2">
    <source>
        <dbReference type="EMBL" id="OEU97720.1"/>
    </source>
</evidence>
<dbReference type="EMBL" id="LJGV01000022">
    <property type="protein sequence ID" value="OEU97720.1"/>
    <property type="molecule type" value="Genomic_DNA"/>
</dbReference>
<dbReference type="AlphaFoldDB" id="A0A1E7K1E9"/>
<dbReference type="InterPro" id="IPR000835">
    <property type="entry name" value="HTH_MarR-typ"/>
</dbReference>
<proteinExistence type="predicted"/>
<dbReference type="SUPFAM" id="SSF46785">
    <property type="entry name" value="Winged helix' DNA-binding domain"/>
    <property type="match status" value="1"/>
</dbReference>
<dbReference type="SMART" id="SM00347">
    <property type="entry name" value="HTH_MARR"/>
    <property type="match status" value="1"/>
</dbReference>